<organism evidence="1 2">
    <name type="scientific">Oceanobacillus picturae</name>
    <dbReference type="NCBI Taxonomy" id="171693"/>
    <lineage>
        <taxon>Bacteria</taxon>
        <taxon>Bacillati</taxon>
        <taxon>Bacillota</taxon>
        <taxon>Bacilli</taxon>
        <taxon>Bacillales</taxon>
        <taxon>Bacillaceae</taxon>
        <taxon>Oceanobacillus</taxon>
    </lineage>
</organism>
<evidence type="ECO:0000313" key="2">
    <source>
        <dbReference type="Proteomes" id="UP000052946"/>
    </source>
</evidence>
<reference evidence="1 2" key="2">
    <citation type="journal article" date="2016" name="Genome Announc.">
        <title>Draft Genome Sequence of Oceanobacillus picturae Heshi-B3, Isolated from Fermented Rice Bran in a Traditional Japanese Seafood Dish.</title>
        <authorList>
            <person name="Akuzawa S."/>
            <person name="Nagaoka J."/>
            <person name="Kanekatsu M."/>
            <person name="Kanesaki Y."/>
            <person name="Suzuki T."/>
        </authorList>
    </citation>
    <scope>NUCLEOTIDE SEQUENCE [LARGE SCALE GENOMIC DNA]</scope>
    <source>
        <strain evidence="1 2">Heshi-B3</strain>
    </source>
</reference>
<protein>
    <recommendedName>
        <fullName evidence="3">HNH endonuclease</fullName>
    </recommendedName>
</protein>
<dbReference type="EMBL" id="BBXV01000040">
    <property type="protein sequence ID" value="GAQ19142.1"/>
    <property type="molecule type" value="Genomic_DNA"/>
</dbReference>
<sequence>MREKGICALCGFEAKLTFEHIPPKCSGNNKRTKGINFDSYIKGNLVNDNKALDDLKGLKYKSMQKGMGKYSLCESCNNNTGTWYGNEYCYFSNTVASLLKKEGYEVNSMISFTMRMKPLNVMKQIISMFCSINPATFIDQALRDFVLEKQNLNFNSNKYKVSAFIYPEGMDKHLGRQGLLYNNGAIVNVSEISTYPIGFCLYKEPFYKEFMFGGEITDFKNAKYNEEHTVNLRLPVLSRKSIVANKFRQ</sequence>
<comment type="caution">
    <text evidence="1">The sequence shown here is derived from an EMBL/GenBank/DDBJ whole genome shotgun (WGS) entry which is preliminary data.</text>
</comment>
<proteinExistence type="predicted"/>
<dbReference type="OrthoDB" id="8446601at2"/>
<accession>A0A0U9HH64</accession>
<dbReference type="AlphaFoldDB" id="A0A0U9HH64"/>
<gene>
    <name evidence="1" type="ORF">OPHB3_3101</name>
</gene>
<dbReference type="Proteomes" id="UP000052946">
    <property type="component" value="Unassembled WGS sequence"/>
</dbReference>
<dbReference type="RefSeq" id="WP_058950894.1">
    <property type="nucleotide sequence ID" value="NZ_BBXV01000040.1"/>
</dbReference>
<name>A0A0U9HH64_9BACI</name>
<evidence type="ECO:0000313" key="1">
    <source>
        <dbReference type="EMBL" id="GAQ19142.1"/>
    </source>
</evidence>
<evidence type="ECO:0008006" key="3">
    <source>
        <dbReference type="Google" id="ProtNLM"/>
    </source>
</evidence>
<reference evidence="2" key="1">
    <citation type="submission" date="2015-07" db="EMBL/GenBank/DDBJ databases">
        <title>Draft Genome Sequence of Oceanobacillus picturae Heshi-B3 that Was Isolated from Fermented Rice Bran with Aging Salted Mackerel, Which Was Named Heshiko as Traditional Fermented Seafood in Japan.</title>
        <authorList>
            <person name="Akuzawa S."/>
            <person name="Nakagawa J."/>
            <person name="Kanekatsu T."/>
            <person name="Kanesaki Y."/>
            <person name="Suzuki T."/>
        </authorList>
    </citation>
    <scope>NUCLEOTIDE SEQUENCE [LARGE SCALE GENOMIC DNA]</scope>
    <source>
        <strain evidence="2">Heshi-B3</strain>
    </source>
</reference>